<dbReference type="CDD" id="cd07721">
    <property type="entry name" value="yflN-like_MBL-fold"/>
    <property type="match status" value="1"/>
</dbReference>
<feature type="domain" description="Metallo-beta-lactamase" evidence="1">
    <location>
        <begin position="26"/>
        <end position="231"/>
    </location>
</feature>
<sequence>MKYSDARESKETGGLRVLEISYMGRIINPVLIWDKERVILIDTGFPGQLPEIRSAVEAAGVPFSGLSHVVITHQDVDHIGALQEILKAAEHEIQVITHNEEKPFIEGVKRPLKMTKERLAAMFAHLPEEKREEASAKFLEVLKSPVNKTVEDGEVLPWCGGITVTHTPGHTPGHICLYLNQAKTLIAGDALNVLAGQLTGPNPEFTPDMETARKSLEKLIPFEIERVVCYHGGVFEDKVKERLLALVKG</sequence>
<dbReference type="Proteomes" id="UP000006346">
    <property type="component" value="Chromosome"/>
</dbReference>
<evidence type="ECO:0000313" key="3">
    <source>
        <dbReference type="Proteomes" id="UP000006346"/>
    </source>
</evidence>
<dbReference type="PATRIC" id="fig|768706.3.peg.5682"/>
<keyword evidence="3" id="KW-1185">Reference proteome</keyword>
<dbReference type="InterPro" id="IPR050855">
    <property type="entry name" value="NDM-1-like"/>
</dbReference>
<evidence type="ECO:0000313" key="2">
    <source>
        <dbReference type="EMBL" id="AET70952.1"/>
    </source>
</evidence>
<protein>
    <submittedName>
        <fullName evidence="2">Zn-dependent hydrolase, glyoxylase</fullName>
    </submittedName>
</protein>
<dbReference type="eggNOG" id="COG0491">
    <property type="taxonomic scope" value="Bacteria"/>
</dbReference>
<dbReference type="EMBL" id="CP003108">
    <property type="protein sequence ID" value="AET70952.1"/>
    <property type="molecule type" value="Genomic_DNA"/>
</dbReference>
<dbReference type="STRING" id="768706.Desor_5579"/>
<dbReference type="HOGENOM" id="CLU_030571_2_1_9"/>
<reference evidence="2 3" key="2">
    <citation type="journal article" date="2012" name="J. Bacteriol.">
        <title>Complete genome sequences of Desulfosporosinus orientis DSM765T, Desulfosporosinus youngiae DSM17734T, Desulfosporosinus meridiei DSM13257T, and Desulfosporosinus acidiphilus DSM22704T.</title>
        <authorList>
            <person name="Pester M."/>
            <person name="Brambilla E."/>
            <person name="Alazard D."/>
            <person name="Rattei T."/>
            <person name="Weinmaier T."/>
            <person name="Han J."/>
            <person name="Lucas S."/>
            <person name="Lapidus A."/>
            <person name="Cheng J.F."/>
            <person name="Goodwin L."/>
            <person name="Pitluck S."/>
            <person name="Peters L."/>
            <person name="Ovchinnikova G."/>
            <person name="Teshima H."/>
            <person name="Detter J.C."/>
            <person name="Han C.S."/>
            <person name="Tapia R."/>
            <person name="Land M.L."/>
            <person name="Hauser L."/>
            <person name="Kyrpides N.C."/>
            <person name="Ivanova N.N."/>
            <person name="Pagani I."/>
            <person name="Huntmann M."/>
            <person name="Wei C.L."/>
            <person name="Davenport K.W."/>
            <person name="Daligault H."/>
            <person name="Chain P.S."/>
            <person name="Chen A."/>
            <person name="Mavromatis K."/>
            <person name="Markowitz V."/>
            <person name="Szeto E."/>
            <person name="Mikhailova N."/>
            <person name="Pati A."/>
            <person name="Wagner M."/>
            <person name="Woyke T."/>
            <person name="Ollivier B."/>
            <person name="Klenk H.P."/>
            <person name="Spring S."/>
            <person name="Loy A."/>
        </authorList>
    </citation>
    <scope>NUCLEOTIDE SEQUENCE [LARGE SCALE GENOMIC DNA]</scope>
    <source>
        <strain evidence="3">ATCC 19365 / DSM 765 / NCIMB 8382 / VKM B-1628</strain>
    </source>
</reference>
<dbReference type="PANTHER" id="PTHR42951:SF15">
    <property type="entry name" value="METALLO-BETA-LACTAMASE SUPERFAMILY PROTEIN"/>
    <property type="match status" value="1"/>
</dbReference>
<dbReference type="RefSeq" id="WP_014187753.1">
    <property type="nucleotide sequence ID" value="NC_016584.1"/>
</dbReference>
<dbReference type="KEGG" id="dor:Desor_5579"/>
<dbReference type="AlphaFoldDB" id="G7WHN1"/>
<evidence type="ECO:0000259" key="1">
    <source>
        <dbReference type="SMART" id="SM00849"/>
    </source>
</evidence>
<dbReference type="InterPro" id="IPR036866">
    <property type="entry name" value="RibonucZ/Hydroxyglut_hydro"/>
</dbReference>
<accession>G7WHN1</accession>
<dbReference type="PANTHER" id="PTHR42951">
    <property type="entry name" value="METALLO-BETA-LACTAMASE DOMAIN-CONTAINING"/>
    <property type="match status" value="1"/>
</dbReference>
<dbReference type="OrthoDB" id="9761531at2"/>
<gene>
    <name evidence="2" type="ordered locus">Desor_5579</name>
</gene>
<keyword evidence="2" id="KW-0378">Hydrolase</keyword>
<dbReference type="SUPFAM" id="SSF56281">
    <property type="entry name" value="Metallo-hydrolase/oxidoreductase"/>
    <property type="match status" value="1"/>
</dbReference>
<organism evidence="2 3">
    <name type="scientific">Desulfosporosinus orientis (strain ATCC 19365 / DSM 765 / NCIMB 8382 / VKM B-1628 / Singapore I)</name>
    <name type="common">Desulfotomaculum orientis</name>
    <dbReference type="NCBI Taxonomy" id="768706"/>
    <lineage>
        <taxon>Bacteria</taxon>
        <taxon>Bacillati</taxon>
        <taxon>Bacillota</taxon>
        <taxon>Clostridia</taxon>
        <taxon>Eubacteriales</taxon>
        <taxon>Desulfitobacteriaceae</taxon>
        <taxon>Desulfosporosinus</taxon>
    </lineage>
</organism>
<dbReference type="InterPro" id="IPR001279">
    <property type="entry name" value="Metallo-B-lactamas"/>
</dbReference>
<proteinExistence type="predicted"/>
<dbReference type="SMART" id="SM00849">
    <property type="entry name" value="Lactamase_B"/>
    <property type="match status" value="1"/>
</dbReference>
<dbReference type="Pfam" id="PF00753">
    <property type="entry name" value="Lactamase_B"/>
    <property type="match status" value="1"/>
</dbReference>
<dbReference type="GO" id="GO:0016787">
    <property type="term" value="F:hydrolase activity"/>
    <property type="evidence" value="ECO:0007669"/>
    <property type="project" value="UniProtKB-KW"/>
</dbReference>
<dbReference type="Gene3D" id="3.60.15.10">
    <property type="entry name" value="Ribonuclease Z/Hydroxyacylglutathione hydrolase-like"/>
    <property type="match status" value="1"/>
</dbReference>
<name>G7WHN1_DESOD</name>
<reference evidence="3" key="1">
    <citation type="submission" date="2011-11" db="EMBL/GenBank/DDBJ databases">
        <title>Complete sequence of Desulfosporosinus orientis DSM 765.</title>
        <authorList>
            <person name="Lucas S."/>
            <person name="Han J."/>
            <person name="Lapidus A."/>
            <person name="Cheng J.-F."/>
            <person name="Goodwin L."/>
            <person name="Pitluck S."/>
            <person name="Peters L."/>
            <person name="Ovchinnikova G."/>
            <person name="Teshima H."/>
            <person name="Detter J.C."/>
            <person name="Han C."/>
            <person name="Tapia R."/>
            <person name="Land M."/>
            <person name="Hauser L."/>
            <person name="Kyrpides N."/>
            <person name="Ivanova N."/>
            <person name="Pagani I."/>
            <person name="Pester M."/>
            <person name="Spring S."/>
            <person name="Ollivier B."/>
            <person name="Rattei T."/>
            <person name="Klenk H.-P."/>
            <person name="Wagner M."/>
            <person name="Loy A."/>
            <person name="Woyke T."/>
        </authorList>
    </citation>
    <scope>NUCLEOTIDE SEQUENCE [LARGE SCALE GENOMIC DNA]</scope>
    <source>
        <strain evidence="3">ATCC 19365 / DSM 765 / NCIMB 8382 / VKM B-1628</strain>
    </source>
</reference>